<feature type="transmembrane region" description="Helical" evidence="8">
    <location>
        <begin position="1021"/>
        <end position="1044"/>
    </location>
</feature>
<dbReference type="PANTHER" id="PTHR30572">
    <property type="entry name" value="MEMBRANE COMPONENT OF TRANSPORTER-RELATED"/>
    <property type="match status" value="1"/>
</dbReference>
<dbReference type="PANTHER" id="PTHR30572:SF4">
    <property type="entry name" value="ABC TRANSPORTER PERMEASE YTRF"/>
    <property type="match status" value="1"/>
</dbReference>
<evidence type="ECO:0000256" key="6">
    <source>
        <dbReference type="ARBA" id="ARBA00038076"/>
    </source>
</evidence>
<proteinExistence type="inferred from homology"/>
<feature type="transmembrane region" description="Helical" evidence="8">
    <location>
        <begin position="372"/>
        <end position="395"/>
    </location>
</feature>
<sequence>MRVRTPLVVRRALSEPLLLLAAFGSILLATTTLVALAMYASSVADVGVRRAMENAPTETVATTINAPIRQDTFAEVERVIHGHLATLSGDGGEDGGERDGVPYDVAFRARSDSYALPGQERLKHPELTRFGVDEELERHARLVQGAWPRPDADTGSGSGSGSGSDSGSGGIKDRVVDVVEVALSQPAAQAMNLGVGDELRMVGRLDGTAVHARVTGVFQLDAPYSGRWDGDELLRRGVEHGDYTTYGPLMVPRETFLARFTGGTSVTATWTAVPDLGGLTPQRLRPFAASVAGLGETLKRDCSACETNTRLPEMLTQLDRAALVARSTMLVPVLQLLLLAAYALVLTARLLAEHRRMEVALLRSRGAGSVRLALLAAGEALLVAVPCAVLAPFLAPPLLGLIDAIPWIRASGVHIAPDPGAATFGVAAAVALACAALLALPALRGARRTYVEEQATRGRGDRQGLLQRAGGDVALLAVAALAIWQLRRYGAPVTATSGGGLGIDPLIVTGPALALLCGGMLSLRLVPRVSRLAERFTSRRPGLAPALGAWQVSRRPGRYSGPALLLTMAVAIGGVSMTTAATWRGSQVDQARHQAAADLRVSSAPESGELGRLGRGAVYAGLPGVTALTPVYRGALTFSGASSGGNGTLVAADAAKLGPMLMLRPDLGSSGDLAARLVAGRPAISAVPLPGTPAKLTLSVRLRPDPPATSRDYSGLELRMVVVDALGVHQQVTVGPLTADGEPHPLTVDLGGLAGRSGKLSYPLGIRGFVVRIPVRAPGGGGGGGVNLAVGSISTDAGAPVTPPEGLRWEHGVRGDGRIAGETGENAGENAGVRVTTDGGVFTLAVPAPKKPGPGEGPGEEAGPGGSGEPEYVSLTAAAPSGGPPAGAAPMGGPPAGPIPVVITADLAAREKLAEGRTGTLTLDGQPVEVTVAGVVGAMPGTPAGVPAVLADLPTLLAADLAAVREPRAPAEWWMSTRDGETAQAAAELARHPEWEQTVVDLGSLTQRLRDDPLAGGLQGALVLGFAAALVFALLGFLVNAAVTARERVAEFAILRALGVSSRQVFGLLAVEQAFLIGLSLIAGTGLALGIAALVVPHIVLTGQAASATPGVVLQVPWAATIAMPAALAVVLFWIVAGLARTLRRQGLGGALRAGEDR</sequence>
<feature type="compositionally biased region" description="Gly residues" evidence="7">
    <location>
        <begin position="854"/>
        <end position="868"/>
    </location>
</feature>
<evidence type="ECO:0000256" key="4">
    <source>
        <dbReference type="ARBA" id="ARBA00022989"/>
    </source>
</evidence>
<dbReference type="Proteomes" id="UP000610966">
    <property type="component" value="Unassembled WGS sequence"/>
</dbReference>
<keyword evidence="11" id="KW-1185">Reference proteome</keyword>
<feature type="compositionally biased region" description="Low complexity" evidence="7">
    <location>
        <begin position="877"/>
        <end position="891"/>
    </location>
</feature>
<feature type="domain" description="ABC3 transporter permease C-terminal" evidence="9">
    <location>
        <begin position="335"/>
        <end position="448"/>
    </location>
</feature>
<dbReference type="GO" id="GO:0022857">
    <property type="term" value="F:transmembrane transporter activity"/>
    <property type="evidence" value="ECO:0007669"/>
    <property type="project" value="TreeGrafter"/>
</dbReference>
<keyword evidence="4 8" id="KW-1133">Transmembrane helix</keyword>
<feature type="transmembrane region" description="Helical" evidence="8">
    <location>
        <begin position="1116"/>
        <end position="1137"/>
    </location>
</feature>
<comment type="caution">
    <text evidence="10">The sequence shown here is derived from an EMBL/GenBank/DDBJ whole genome shotgun (WGS) entry which is preliminary data.</text>
</comment>
<dbReference type="Pfam" id="PF02687">
    <property type="entry name" value="FtsX"/>
    <property type="match status" value="2"/>
</dbReference>
<dbReference type="EMBL" id="BOOG01000003">
    <property type="protein sequence ID" value="GIH67950.1"/>
    <property type="molecule type" value="Genomic_DNA"/>
</dbReference>
<protein>
    <recommendedName>
        <fullName evidence="9">ABC3 transporter permease C-terminal domain-containing protein</fullName>
    </recommendedName>
</protein>
<feature type="domain" description="ABC3 transporter permease C-terminal" evidence="9">
    <location>
        <begin position="1026"/>
        <end position="1144"/>
    </location>
</feature>
<feature type="compositionally biased region" description="Gly residues" evidence="7">
    <location>
        <begin position="156"/>
        <end position="170"/>
    </location>
</feature>
<evidence type="ECO:0000259" key="9">
    <source>
        <dbReference type="Pfam" id="PF02687"/>
    </source>
</evidence>
<gene>
    <name evidence="10" type="ORF">Mth01_02030</name>
</gene>
<keyword evidence="3 8" id="KW-0812">Transmembrane</keyword>
<feature type="transmembrane region" description="Helical" evidence="8">
    <location>
        <begin position="465"/>
        <end position="486"/>
    </location>
</feature>
<feature type="transmembrane region" description="Helical" evidence="8">
    <location>
        <begin position="563"/>
        <end position="583"/>
    </location>
</feature>
<dbReference type="InterPro" id="IPR050250">
    <property type="entry name" value="Macrolide_Exporter_MacB"/>
</dbReference>
<keyword evidence="5 8" id="KW-0472">Membrane</keyword>
<feature type="transmembrane region" description="Helical" evidence="8">
    <location>
        <begin position="1065"/>
        <end position="1096"/>
    </location>
</feature>
<evidence type="ECO:0000256" key="7">
    <source>
        <dbReference type="SAM" id="MobiDB-lite"/>
    </source>
</evidence>
<feature type="transmembrane region" description="Helical" evidence="8">
    <location>
        <begin position="421"/>
        <end position="444"/>
    </location>
</feature>
<feature type="region of interest" description="Disordered" evidence="7">
    <location>
        <begin position="143"/>
        <end position="171"/>
    </location>
</feature>
<comment type="similarity">
    <text evidence="6">Belongs to the ABC-4 integral membrane protein family.</text>
</comment>
<evidence type="ECO:0000256" key="1">
    <source>
        <dbReference type="ARBA" id="ARBA00004651"/>
    </source>
</evidence>
<dbReference type="GO" id="GO:0005886">
    <property type="term" value="C:plasma membrane"/>
    <property type="evidence" value="ECO:0007669"/>
    <property type="project" value="UniProtKB-SubCell"/>
</dbReference>
<evidence type="ECO:0000256" key="3">
    <source>
        <dbReference type="ARBA" id="ARBA00022692"/>
    </source>
</evidence>
<accession>A0A8J3R566</accession>
<name>A0A8J3R566_9ACTN</name>
<dbReference type="InterPro" id="IPR003838">
    <property type="entry name" value="ABC3_permease_C"/>
</dbReference>
<organism evidence="10 11">
    <name type="scientific">Sphaerimonospora thailandensis</name>
    <dbReference type="NCBI Taxonomy" id="795644"/>
    <lineage>
        <taxon>Bacteria</taxon>
        <taxon>Bacillati</taxon>
        <taxon>Actinomycetota</taxon>
        <taxon>Actinomycetes</taxon>
        <taxon>Streptosporangiales</taxon>
        <taxon>Streptosporangiaceae</taxon>
        <taxon>Sphaerimonospora</taxon>
    </lineage>
</organism>
<feature type="transmembrane region" description="Helical" evidence="8">
    <location>
        <begin position="329"/>
        <end position="351"/>
    </location>
</feature>
<feature type="region of interest" description="Disordered" evidence="7">
    <location>
        <begin position="845"/>
        <end position="891"/>
    </location>
</feature>
<evidence type="ECO:0000256" key="2">
    <source>
        <dbReference type="ARBA" id="ARBA00022475"/>
    </source>
</evidence>
<evidence type="ECO:0000256" key="8">
    <source>
        <dbReference type="SAM" id="Phobius"/>
    </source>
</evidence>
<evidence type="ECO:0000313" key="11">
    <source>
        <dbReference type="Proteomes" id="UP000610966"/>
    </source>
</evidence>
<comment type="subcellular location">
    <subcellularLocation>
        <location evidence="1">Cell membrane</location>
        <topology evidence="1">Multi-pass membrane protein</topology>
    </subcellularLocation>
</comment>
<evidence type="ECO:0000313" key="10">
    <source>
        <dbReference type="EMBL" id="GIH67950.1"/>
    </source>
</evidence>
<feature type="transmembrane region" description="Helical" evidence="8">
    <location>
        <begin position="506"/>
        <end position="526"/>
    </location>
</feature>
<keyword evidence="2" id="KW-1003">Cell membrane</keyword>
<dbReference type="AlphaFoldDB" id="A0A8J3R566"/>
<evidence type="ECO:0000256" key="5">
    <source>
        <dbReference type="ARBA" id="ARBA00023136"/>
    </source>
</evidence>
<reference evidence="10" key="1">
    <citation type="submission" date="2021-01" db="EMBL/GenBank/DDBJ databases">
        <title>Whole genome shotgun sequence of Sphaerimonospora thailandensis NBRC 107569.</title>
        <authorList>
            <person name="Komaki H."/>
            <person name="Tamura T."/>
        </authorList>
    </citation>
    <scope>NUCLEOTIDE SEQUENCE</scope>
    <source>
        <strain evidence="10">NBRC 107569</strain>
    </source>
</reference>